<dbReference type="EMBL" id="CP002199">
    <property type="protein sequence ID" value="ADN17815.1"/>
    <property type="molecule type" value="Genomic_DNA"/>
</dbReference>
<keyword evidence="2" id="KW-0614">Plasmid</keyword>
<feature type="region of interest" description="Disordered" evidence="1">
    <location>
        <begin position="28"/>
        <end position="57"/>
    </location>
</feature>
<evidence type="ECO:0000313" key="2">
    <source>
        <dbReference type="EMBL" id="ADN17815.1"/>
    </source>
</evidence>
<gene>
    <name evidence="2" type="ordered locus">Cyan7822_5966</name>
</gene>
<dbReference type="OrthoDB" id="582795at2"/>
<keyword evidence="3" id="KW-1185">Reference proteome</keyword>
<name>E0ULI5_GLOV7</name>
<reference evidence="3" key="1">
    <citation type="journal article" date="2011" name="MBio">
        <title>Novel metabolic attributes of the genus Cyanothece, comprising a group of unicellular nitrogen-fixing Cyanobacteria.</title>
        <authorList>
            <person name="Bandyopadhyay A."/>
            <person name="Elvitigala T."/>
            <person name="Welsh E."/>
            <person name="Stockel J."/>
            <person name="Liberton M."/>
            <person name="Min H."/>
            <person name="Sherman L.A."/>
            <person name="Pakrasi H.B."/>
        </authorList>
    </citation>
    <scope>NUCLEOTIDE SEQUENCE [LARGE SCALE GENOMIC DNA]</scope>
    <source>
        <strain evidence="3">PCC 7822</strain>
        <plasmid evidence="3">Cy782201</plasmid>
    </source>
</reference>
<protein>
    <submittedName>
        <fullName evidence="2">Uncharacterized protein</fullName>
    </submittedName>
</protein>
<accession>E0ULI5</accession>
<evidence type="ECO:0000256" key="1">
    <source>
        <dbReference type="SAM" id="MobiDB-lite"/>
    </source>
</evidence>
<dbReference type="Proteomes" id="UP000008206">
    <property type="component" value="Plasmid Cy782201"/>
</dbReference>
<dbReference type="HOGENOM" id="CLU_1934551_0_0_3"/>
<geneLocation type="plasmid" evidence="2 3">
    <name>Cy782201</name>
</geneLocation>
<sequence length="130" mass="14886">MDALPLVVNREQLELIYQSISQMSANLKNEQFSDSSKREQNFSTYGTDEYSEASERAKSIEEELKSQLQSWDHAADHSSPIQLSLDSYQLKILRLGIENQMNTLNQPSKKELLSDVIHQLPEESLQEDAD</sequence>
<dbReference type="KEGG" id="cyj:Cyan7822_5966"/>
<proteinExistence type="predicted"/>
<evidence type="ECO:0000313" key="3">
    <source>
        <dbReference type="Proteomes" id="UP000008206"/>
    </source>
</evidence>
<dbReference type="RefSeq" id="WP_013334565.1">
    <property type="nucleotide sequence ID" value="NC_014533.1"/>
</dbReference>
<organism evidence="2 3">
    <name type="scientific">Gloeothece verrucosa (strain PCC 7822)</name>
    <name type="common">Cyanothece sp. (strain PCC 7822)</name>
    <dbReference type="NCBI Taxonomy" id="497965"/>
    <lineage>
        <taxon>Bacteria</taxon>
        <taxon>Bacillati</taxon>
        <taxon>Cyanobacteriota</taxon>
        <taxon>Cyanophyceae</taxon>
        <taxon>Oscillatoriophycideae</taxon>
        <taxon>Chroococcales</taxon>
        <taxon>Aphanothecaceae</taxon>
        <taxon>Gloeothece</taxon>
        <taxon>Gloeothece verrucosa</taxon>
    </lineage>
</organism>
<dbReference type="AlphaFoldDB" id="E0ULI5"/>